<sequence>MGRHPGELLSSLASSSTQNLMLTDVLDSRILRPTNPVVVRNIVLVAIVALACVRSKPRSHPTMLSVSQELLVCKKTLTTPFHAISLRQLLNPGMDFTQIKE</sequence>
<gene>
    <name evidence="1" type="ORF">LOK49_LG01G03822</name>
</gene>
<name>A0ACC0IZV5_9ERIC</name>
<accession>A0ACC0IZV5</accession>
<evidence type="ECO:0000313" key="1">
    <source>
        <dbReference type="EMBL" id="KAI8030829.1"/>
    </source>
</evidence>
<comment type="caution">
    <text evidence="1">The sequence shown here is derived from an EMBL/GenBank/DDBJ whole genome shotgun (WGS) entry which is preliminary data.</text>
</comment>
<dbReference type="EMBL" id="CM045758">
    <property type="protein sequence ID" value="KAI8030829.1"/>
    <property type="molecule type" value="Genomic_DNA"/>
</dbReference>
<keyword evidence="2" id="KW-1185">Reference proteome</keyword>
<reference evidence="1 2" key="1">
    <citation type="journal article" date="2022" name="Plant J.">
        <title>Chromosome-level genome of Camellia lanceoleosa provides a valuable resource for understanding genome evolution and self-incompatibility.</title>
        <authorList>
            <person name="Gong W."/>
            <person name="Xiao S."/>
            <person name="Wang L."/>
            <person name="Liao Z."/>
            <person name="Chang Y."/>
            <person name="Mo W."/>
            <person name="Hu G."/>
            <person name="Li W."/>
            <person name="Zhao G."/>
            <person name="Zhu H."/>
            <person name="Hu X."/>
            <person name="Ji K."/>
            <person name="Xiang X."/>
            <person name="Song Q."/>
            <person name="Yuan D."/>
            <person name="Jin S."/>
            <person name="Zhang L."/>
        </authorList>
    </citation>
    <scope>NUCLEOTIDE SEQUENCE [LARGE SCALE GENOMIC DNA]</scope>
    <source>
        <strain evidence="1">SQ_2022a</strain>
    </source>
</reference>
<proteinExistence type="predicted"/>
<organism evidence="1 2">
    <name type="scientific">Camellia lanceoleosa</name>
    <dbReference type="NCBI Taxonomy" id="1840588"/>
    <lineage>
        <taxon>Eukaryota</taxon>
        <taxon>Viridiplantae</taxon>
        <taxon>Streptophyta</taxon>
        <taxon>Embryophyta</taxon>
        <taxon>Tracheophyta</taxon>
        <taxon>Spermatophyta</taxon>
        <taxon>Magnoliopsida</taxon>
        <taxon>eudicotyledons</taxon>
        <taxon>Gunneridae</taxon>
        <taxon>Pentapetalae</taxon>
        <taxon>asterids</taxon>
        <taxon>Ericales</taxon>
        <taxon>Theaceae</taxon>
        <taxon>Camellia</taxon>
    </lineage>
</organism>
<protein>
    <submittedName>
        <fullName evidence="1">Leucine-rich repeat receptor-like protein kinase</fullName>
    </submittedName>
</protein>
<dbReference type="Proteomes" id="UP001060215">
    <property type="component" value="Chromosome 1"/>
</dbReference>
<evidence type="ECO:0000313" key="2">
    <source>
        <dbReference type="Proteomes" id="UP001060215"/>
    </source>
</evidence>